<evidence type="ECO:0000313" key="3">
    <source>
        <dbReference type="EMBL" id="OKL56397.1"/>
    </source>
</evidence>
<accession>A0A225ASH8</accession>
<dbReference type="EMBL" id="LFMY01000014">
    <property type="protein sequence ID" value="OKL56397.1"/>
    <property type="molecule type" value="Genomic_DNA"/>
</dbReference>
<proteinExistence type="predicted"/>
<evidence type="ECO:0000259" key="2">
    <source>
        <dbReference type="Pfam" id="PF01757"/>
    </source>
</evidence>
<feature type="transmembrane region" description="Helical" evidence="1">
    <location>
        <begin position="373"/>
        <end position="398"/>
    </location>
</feature>
<dbReference type="InterPro" id="IPR050879">
    <property type="entry name" value="Acyltransferase_3"/>
</dbReference>
<feature type="transmembrane region" description="Helical" evidence="1">
    <location>
        <begin position="418"/>
        <end position="438"/>
    </location>
</feature>
<feature type="transmembrane region" description="Helical" evidence="1">
    <location>
        <begin position="288"/>
        <end position="305"/>
    </location>
</feature>
<gene>
    <name evidence="3" type="ORF">UA08_08072</name>
</gene>
<feature type="transmembrane region" description="Helical" evidence="1">
    <location>
        <begin position="335"/>
        <end position="352"/>
    </location>
</feature>
<dbReference type="Proteomes" id="UP000214365">
    <property type="component" value="Unassembled WGS sequence"/>
</dbReference>
<keyword evidence="1" id="KW-0812">Transmembrane</keyword>
<feature type="transmembrane region" description="Helical" evidence="1">
    <location>
        <begin position="132"/>
        <end position="154"/>
    </location>
</feature>
<dbReference type="PANTHER" id="PTHR23028:SF128">
    <property type="entry name" value="ACYLTRANSFERASE 3 DOMAIN-CONTAINING PROTEIN"/>
    <property type="match status" value="1"/>
</dbReference>
<reference evidence="3 4" key="1">
    <citation type="submission" date="2015-06" db="EMBL/GenBank/DDBJ databases">
        <title>Talaromyces atroroseus IBT 11181 draft genome.</title>
        <authorList>
            <person name="Rasmussen K.B."/>
            <person name="Rasmussen S."/>
            <person name="Petersen B."/>
            <person name="Sicheritz-Ponten T."/>
            <person name="Mortensen U.H."/>
            <person name="Thrane U."/>
        </authorList>
    </citation>
    <scope>NUCLEOTIDE SEQUENCE [LARGE SCALE GENOMIC DNA]</scope>
    <source>
        <strain evidence="3 4">IBT 11181</strain>
    </source>
</reference>
<feature type="transmembrane region" description="Helical" evidence="1">
    <location>
        <begin position="84"/>
        <end position="102"/>
    </location>
</feature>
<comment type="caution">
    <text evidence="3">The sequence shown here is derived from an EMBL/GenBank/DDBJ whole genome shotgun (WGS) entry which is preliminary data.</text>
</comment>
<dbReference type="GO" id="GO:0016747">
    <property type="term" value="F:acyltransferase activity, transferring groups other than amino-acyl groups"/>
    <property type="evidence" value="ECO:0007669"/>
    <property type="project" value="InterPro"/>
</dbReference>
<name>A0A225ASH8_TALAT</name>
<keyword evidence="4" id="KW-1185">Reference proteome</keyword>
<dbReference type="InterPro" id="IPR002656">
    <property type="entry name" value="Acyl_transf_3_dom"/>
</dbReference>
<feature type="transmembrane region" description="Helical" evidence="1">
    <location>
        <begin position="205"/>
        <end position="227"/>
    </location>
</feature>
<evidence type="ECO:0000313" key="4">
    <source>
        <dbReference type="Proteomes" id="UP000214365"/>
    </source>
</evidence>
<dbReference type="PANTHER" id="PTHR23028">
    <property type="entry name" value="ACETYLTRANSFERASE"/>
    <property type="match status" value="1"/>
</dbReference>
<dbReference type="OrthoDB" id="5405781at2759"/>
<organism evidence="3 4">
    <name type="scientific">Talaromyces atroroseus</name>
    <dbReference type="NCBI Taxonomy" id="1441469"/>
    <lineage>
        <taxon>Eukaryota</taxon>
        <taxon>Fungi</taxon>
        <taxon>Dikarya</taxon>
        <taxon>Ascomycota</taxon>
        <taxon>Pezizomycotina</taxon>
        <taxon>Eurotiomycetes</taxon>
        <taxon>Eurotiomycetidae</taxon>
        <taxon>Eurotiales</taxon>
        <taxon>Trichocomaceae</taxon>
        <taxon>Talaromyces</taxon>
        <taxon>Talaromyces sect. Trachyspermi</taxon>
    </lineage>
</organism>
<dbReference type="RefSeq" id="XP_020116518.1">
    <property type="nucleotide sequence ID" value="XM_020263235.1"/>
</dbReference>
<dbReference type="Pfam" id="PF01757">
    <property type="entry name" value="Acyl_transf_3"/>
    <property type="match status" value="1"/>
</dbReference>
<protein>
    <recommendedName>
        <fullName evidence="2">Acyltransferase 3 domain-containing protein</fullName>
    </recommendedName>
</protein>
<evidence type="ECO:0000256" key="1">
    <source>
        <dbReference type="SAM" id="Phobius"/>
    </source>
</evidence>
<dbReference type="AlphaFoldDB" id="A0A225ASH8"/>
<dbReference type="STRING" id="1441469.A0A225ASH8"/>
<sequence length="478" mass="55297">MSQYLYTRLREGVANALPWHSGDASVKGDPRKTVKWIDGLRGIASFMVVMTHLARAWDYDLFSPRDNPDVPPRIMQQMVLRIPWQGRIGVTVFAFLTGYVCALKPMKQARAGDVDGAFTTVAKSAFRRPPRLMLPATIAMCISWTLAQFGAYTVGNRCDSSWTRDASPDLEDALWKEVVRLFKNFFVAWTNTDYNVHMVYDEHQWALLPLLKCSMLIYIVSFATILCKYRWRLLICILLIAYFHQDPKLDRETFQIQALYGMILSDLSYEHGYKSFLQNATYRWPRRIVAWGLLVGGLYICSYPGEHPEWADWSQRMFDIATYIFPLGSNYGKRWTAVGIDMIIMSIFLTHWSKEFLSSSLLLWLGKQSFAVYLLHGTLLRTVLVWMIYGITGQPWAWTTDIDGSPVPPEWLPRRAPWVFAISIPCWLALLYTCASLWTNHVDPFCARLTQRIENTFFEDNTEKEQHLIPMSSRPMPM</sequence>
<feature type="domain" description="Acyltransferase 3" evidence="2">
    <location>
        <begin position="35"/>
        <end position="395"/>
    </location>
</feature>
<keyword evidence="1" id="KW-0472">Membrane</keyword>
<dbReference type="GeneID" id="31007828"/>
<keyword evidence="1" id="KW-1133">Transmembrane helix</keyword>